<dbReference type="InterPro" id="IPR003959">
    <property type="entry name" value="ATPase_AAA_core"/>
</dbReference>
<evidence type="ECO:0000313" key="3">
    <source>
        <dbReference type="Proteomes" id="UP001146120"/>
    </source>
</evidence>
<dbReference type="GO" id="GO:0005524">
    <property type="term" value="F:ATP binding"/>
    <property type="evidence" value="ECO:0007669"/>
    <property type="project" value="InterPro"/>
</dbReference>
<dbReference type="Proteomes" id="UP001146120">
    <property type="component" value="Unassembled WGS sequence"/>
</dbReference>
<feature type="domain" description="ATPase AAA-type core" evidence="1">
    <location>
        <begin position="359"/>
        <end position="383"/>
    </location>
</feature>
<proteinExistence type="predicted"/>
<protein>
    <recommendedName>
        <fullName evidence="1">ATPase AAA-type core domain-containing protein</fullName>
    </recommendedName>
</protein>
<dbReference type="PANTHER" id="PTHR23070">
    <property type="entry name" value="BCS1 AAA-TYPE ATPASE"/>
    <property type="match status" value="1"/>
</dbReference>
<dbReference type="InterPro" id="IPR050747">
    <property type="entry name" value="Mitochondrial_chaperone_BCS1"/>
</dbReference>
<dbReference type="SUPFAM" id="SSF52540">
    <property type="entry name" value="P-loop containing nucleoside triphosphate hydrolases"/>
    <property type="match status" value="1"/>
</dbReference>
<sequence length="384" mass="43585">MGPFQLDDLVKQLIPQFASQHQQRAFQQRTNSTGNKIDKAMSMEGVWMSPDAVAAMATPGMLDANLALETGKSLTGSLLLDTLIMGAVALLIQTLLAPDMSEKMLAQLKLWIFNFGDRWAVEREIVSTIKFSDNEVVYSCDDNTNARTLQKALAIHIADMLQLRGEDVKYEVLEKPVDQLSAEELKQVQQDCWWHTNDDITRLRVACLPPTNVWVLVKPGVWFQREVKGDVNDGGDSKKKQTKTVTATMRLRTNFYMGTKVLDELVEEAFTKYQELEIQRTDNDDTRYMFVQTMEKPSGDGDDKKADSVVVYRRYPLSEEKTFKNLFFPEKQQLLHLLDNFINNTGRFAVRGFPNKLGLLLHGPPGTGKTSLIKAMAQYTKRHI</sequence>
<reference evidence="2" key="2">
    <citation type="journal article" date="2023" name="Microbiol Resour">
        <title>Decontamination and Annotation of the Draft Genome Sequence of the Oomycete Lagenidium giganteum ARSEF 373.</title>
        <authorList>
            <person name="Morgan W.R."/>
            <person name="Tartar A."/>
        </authorList>
    </citation>
    <scope>NUCLEOTIDE SEQUENCE</scope>
    <source>
        <strain evidence="2">ARSEF 373</strain>
    </source>
</reference>
<dbReference type="Pfam" id="PF00004">
    <property type="entry name" value="AAA"/>
    <property type="match status" value="1"/>
</dbReference>
<evidence type="ECO:0000259" key="1">
    <source>
        <dbReference type="Pfam" id="PF00004"/>
    </source>
</evidence>
<feature type="non-terminal residue" evidence="2">
    <location>
        <position position="384"/>
    </location>
</feature>
<dbReference type="Gene3D" id="3.40.50.300">
    <property type="entry name" value="P-loop containing nucleotide triphosphate hydrolases"/>
    <property type="match status" value="1"/>
</dbReference>
<accession>A0AAV2YQF1</accession>
<dbReference type="InterPro" id="IPR027417">
    <property type="entry name" value="P-loop_NTPase"/>
</dbReference>
<dbReference type="EMBL" id="DAKRPA010000205">
    <property type="protein sequence ID" value="DAZ95404.1"/>
    <property type="molecule type" value="Genomic_DNA"/>
</dbReference>
<organism evidence="2 3">
    <name type="scientific">Lagenidium giganteum</name>
    <dbReference type="NCBI Taxonomy" id="4803"/>
    <lineage>
        <taxon>Eukaryota</taxon>
        <taxon>Sar</taxon>
        <taxon>Stramenopiles</taxon>
        <taxon>Oomycota</taxon>
        <taxon>Peronosporomycetes</taxon>
        <taxon>Pythiales</taxon>
        <taxon>Pythiaceae</taxon>
    </lineage>
</organism>
<dbReference type="GO" id="GO:0016887">
    <property type="term" value="F:ATP hydrolysis activity"/>
    <property type="evidence" value="ECO:0007669"/>
    <property type="project" value="InterPro"/>
</dbReference>
<name>A0AAV2YQF1_9STRA</name>
<keyword evidence="3" id="KW-1185">Reference proteome</keyword>
<gene>
    <name evidence="2" type="ORF">N0F65_006294</name>
</gene>
<evidence type="ECO:0000313" key="2">
    <source>
        <dbReference type="EMBL" id="DAZ95404.1"/>
    </source>
</evidence>
<reference evidence="2" key="1">
    <citation type="submission" date="2022-11" db="EMBL/GenBank/DDBJ databases">
        <authorList>
            <person name="Morgan W.R."/>
            <person name="Tartar A."/>
        </authorList>
    </citation>
    <scope>NUCLEOTIDE SEQUENCE</scope>
    <source>
        <strain evidence="2">ARSEF 373</strain>
    </source>
</reference>
<dbReference type="AlphaFoldDB" id="A0AAV2YQF1"/>
<comment type="caution">
    <text evidence="2">The sequence shown here is derived from an EMBL/GenBank/DDBJ whole genome shotgun (WGS) entry which is preliminary data.</text>
</comment>